<organism evidence="2 3">
    <name type="scientific">Brevundimonas halotolerans</name>
    <dbReference type="NCBI Taxonomy" id="69670"/>
    <lineage>
        <taxon>Bacteria</taxon>
        <taxon>Pseudomonadati</taxon>
        <taxon>Pseudomonadota</taxon>
        <taxon>Alphaproteobacteria</taxon>
        <taxon>Caulobacterales</taxon>
        <taxon>Caulobacteraceae</taxon>
        <taxon>Brevundimonas</taxon>
    </lineage>
</organism>
<keyword evidence="2" id="KW-0808">Transferase</keyword>
<dbReference type="InterPro" id="IPR029063">
    <property type="entry name" value="SAM-dependent_MTases_sf"/>
</dbReference>
<dbReference type="Proteomes" id="UP000548978">
    <property type="component" value="Unassembled WGS sequence"/>
</dbReference>
<protein>
    <submittedName>
        <fullName evidence="2">Chemotaxis protein methyltransferase CheR</fullName>
        <ecNumber evidence="2">2.1.1.80</ecNumber>
    </submittedName>
</protein>
<dbReference type="PANTHER" id="PTHR24422">
    <property type="entry name" value="CHEMOTAXIS PROTEIN METHYLTRANSFERASE"/>
    <property type="match status" value="1"/>
</dbReference>
<sequence length="273" mass="30431">MSPEDFDRLQALVATRTGNRLRRDRLNLAEHRLGPVARRAGFDSVDVMLAALWSKPVASLAWEIIESLLNGETWFRRDRAAFRTMTEELLPALSQARQGRTLKIWSAGCSTGQEAWSLAMAALDLKLDVEVLGSDLNRIALEKAYQGAYTGFEIQRGLSAATMVRWFQPQGELWTAADPLKRVVRFERANLVDLSATEPDDRFDVIFCRNVLTGMEPAARALVLEGLERRLVDDGCLFLGADESLNGDSLAFRPVSGRRGLHVKSPTFLQRAA</sequence>
<evidence type="ECO:0000313" key="3">
    <source>
        <dbReference type="Proteomes" id="UP000548978"/>
    </source>
</evidence>
<dbReference type="AlphaFoldDB" id="A0A7W9E6N1"/>
<evidence type="ECO:0000259" key="1">
    <source>
        <dbReference type="PROSITE" id="PS50123"/>
    </source>
</evidence>
<dbReference type="PANTHER" id="PTHR24422:SF21">
    <property type="entry name" value="CHEMOTAXIS PROTEIN METHYLTRANSFERASE 1"/>
    <property type="match status" value="1"/>
</dbReference>
<keyword evidence="3" id="KW-1185">Reference proteome</keyword>
<dbReference type="PROSITE" id="PS50123">
    <property type="entry name" value="CHER"/>
    <property type="match status" value="1"/>
</dbReference>
<dbReference type="RefSeq" id="WP_123286095.1">
    <property type="nucleotide sequence ID" value="NZ_JACIJB010000001.1"/>
</dbReference>
<dbReference type="GO" id="GO:0008983">
    <property type="term" value="F:protein-glutamate O-methyltransferase activity"/>
    <property type="evidence" value="ECO:0007669"/>
    <property type="project" value="UniProtKB-EC"/>
</dbReference>
<dbReference type="EMBL" id="JACIJB010000001">
    <property type="protein sequence ID" value="MBB5660036.1"/>
    <property type="molecule type" value="Genomic_DNA"/>
</dbReference>
<dbReference type="EC" id="2.1.1.80" evidence="2"/>
<dbReference type="Gene3D" id="3.40.50.150">
    <property type="entry name" value="Vaccinia Virus protein VP39"/>
    <property type="match status" value="1"/>
</dbReference>
<evidence type="ECO:0000313" key="2">
    <source>
        <dbReference type="EMBL" id="MBB5660036.1"/>
    </source>
</evidence>
<dbReference type="SUPFAM" id="SSF53335">
    <property type="entry name" value="S-adenosyl-L-methionine-dependent methyltransferases"/>
    <property type="match status" value="1"/>
</dbReference>
<dbReference type="InterPro" id="IPR022642">
    <property type="entry name" value="CheR_C"/>
</dbReference>
<dbReference type="InterPro" id="IPR050903">
    <property type="entry name" value="Bact_Chemotaxis_MeTrfase"/>
</dbReference>
<dbReference type="OrthoDB" id="9816309at2"/>
<keyword evidence="2" id="KW-0489">Methyltransferase</keyword>
<feature type="domain" description="CheR-type methyltransferase" evidence="1">
    <location>
        <begin position="1"/>
        <end position="273"/>
    </location>
</feature>
<name>A0A7W9E6N1_9CAUL</name>
<gene>
    <name evidence="2" type="ORF">FHS65_000754</name>
</gene>
<dbReference type="SMART" id="SM00138">
    <property type="entry name" value="MeTrc"/>
    <property type="match status" value="1"/>
</dbReference>
<dbReference type="SUPFAM" id="SSF47757">
    <property type="entry name" value="Chemotaxis receptor methyltransferase CheR, N-terminal domain"/>
    <property type="match status" value="1"/>
</dbReference>
<accession>A0A7W9E6N1</accession>
<dbReference type="PRINTS" id="PR00996">
    <property type="entry name" value="CHERMTFRASE"/>
</dbReference>
<comment type="caution">
    <text evidence="2">The sequence shown here is derived from an EMBL/GenBank/DDBJ whole genome shotgun (WGS) entry which is preliminary data.</text>
</comment>
<dbReference type="GO" id="GO:0032259">
    <property type="term" value="P:methylation"/>
    <property type="evidence" value="ECO:0007669"/>
    <property type="project" value="UniProtKB-KW"/>
</dbReference>
<proteinExistence type="predicted"/>
<dbReference type="Pfam" id="PF01739">
    <property type="entry name" value="CheR"/>
    <property type="match status" value="1"/>
</dbReference>
<reference evidence="2 3" key="1">
    <citation type="submission" date="2020-08" db="EMBL/GenBank/DDBJ databases">
        <title>Genomic Encyclopedia of Type Strains, Phase IV (KMG-IV): sequencing the most valuable type-strain genomes for metagenomic binning, comparative biology and taxonomic classification.</title>
        <authorList>
            <person name="Goeker M."/>
        </authorList>
    </citation>
    <scope>NUCLEOTIDE SEQUENCE [LARGE SCALE GENOMIC DNA]</scope>
    <source>
        <strain evidence="2 3">DSM 24448</strain>
    </source>
</reference>
<dbReference type="InterPro" id="IPR000780">
    <property type="entry name" value="CheR_MeTrfase"/>
</dbReference>